<dbReference type="KEGG" id="dfa:DFA_05219"/>
<dbReference type="AlphaFoldDB" id="F4PNN6"/>
<protein>
    <submittedName>
        <fullName evidence="1">Uncharacterized protein</fullName>
    </submittedName>
</protein>
<name>F4PNN6_CACFS</name>
<proteinExistence type="predicted"/>
<gene>
    <name evidence="1" type="ORF">DFA_05219</name>
</gene>
<dbReference type="Proteomes" id="UP000007797">
    <property type="component" value="Unassembled WGS sequence"/>
</dbReference>
<dbReference type="EMBL" id="GL883008">
    <property type="protein sequence ID" value="EGG23089.1"/>
    <property type="molecule type" value="Genomic_DNA"/>
</dbReference>
<evidence type="ECO:0000313" key="1">
    <source>
        <dbReference type="EMBL" id="EGG23089.1"/>
    </source>
</evidence>
<dbReference type="RefSeq" id="XP_004360940.1">
    <property type="nucleotide sequence ID" value="XM_004360883.1"/>
</dbReference>
<organism evidence="1 2">
    <name type="scientific">Cavenderia fasciculata</name>
    <name type="common">Slime mold</name>
    <name type="synonym">Dictyostelium fasciculatum</name>
    <dbReference type="NCBI Taxonomy" id="261658"/>
    <lineage>
        <taxon>Eukaryota</taxon>
        <taxon>Amoebozoa</taxon>
        <taxon>Evosea</taxon>
        <taxon>Eumycetozoa</taxon>
        <taxon>Dictyostelia</taxon>
        <taxon>Acytosteliales</taxon>
        <taxon>Cavenderiaceae</taxon>
        <taxon>Cavenderia</taxon>
    </lineage>
</organism>
<dbReference type="GeneID" id="14875407"/>
<evidence type="ECO:0000313" key="2">
    <source>
        <dbReference type="Proteomes" id="UP000007797"/>
    </source>
</evidence>
<keyword evidence="2" id="KW-1185">Reference proteome</keyword>
<sequence>MKLLNKRADTYAIASQHVMRSMCIFMSENSIDGIAVGQLYTNYIPTFFEDNTNTSIKSERVVAKIQGRTFWKIIIQVYTQQSDTTETDADSDASQKDIKRFITY</sequence>
<reference evidence="2" key="1">
    <citation type="journal article" date="2011" name="Genome Res.">
        <title>Phylogeny-wide analysis of social amoeba genomes highlights ancient origins for complex intercellular communication.</title>
        <authorList>
            <person name="Heidel A.J."/>
            <person name="Lawal H.M."/>
            <person name="Felder M."/>
            <person name="Schilde C."/>
            <person name="Helps N.R."/>
            <person name="Tunggal B."/>
            <person name="Rivero F."/>
            <person name="John U."/>
            <person name="Schleicher M."/>
            <person name="Eichinger L."/>
            <person name="Platzer M."/>
            <person name="Noegel A.A."/>
            <person name="Schaap P."/>
            <person name="Gloeckner G."/>
        </authorList>
    </citation>
    <scope>NUCLEOTIDE SEQUENCE [LARGE SCALE GENOMIC DNA]</scope>
    <source>
        <strain evidence="2">SH3</strain>
    </source>
</reference>
<accession>F4PNN6</accession>